<protein>
    <recommendedName>
        <fullName evidence="6">Selenoprotein F</fullName>
    </recommendedName>
</protein>
<evidence type="ECO:0000256" key="7">
    <source>
        <dbReference type="SAM" id="Phobius"/>
    </source>
</evidence>
<evidence type="ECO:0000313" key="10">
    <source>
        <dbReference type="Proteomes" id="UP001055439"/>
    </source>
</evidence>
<dbReference type="GO" id="GO:0016491">
    <property type="term" value="F:oxidoreductase activity"/>
    <property type="evidence" value="ECO:0007669"/>
    <property type="project" value="TreeGrafter"/>
</dbReference>
<evidence type="ECO:0000256" key="1">
    <source>
        <dbReference type="ARBA" id="ARBA00004319"/>
    </source>
</evidence>
<feature type="non-terminal residue" evidence="9">
    <location>
        <position position="1"/>
    </location>
</feature>
<dbReference type="InterPro" id="IPR036249">
    <property type="entry name" value="Thioredoxin-like_sf"/>
</dbReference>
<dbReference type="PANTHER" id="PTHR13077:SF6">
    <property type="entry name" value="SELENOPROTEIN F"/>
    <property type="match status" value="1"/>
</dbReference>
<dbReference type="InterPro" id="IPR039992">
    <property type="entry name" value="Sep15_SelM"/>
</dbReference>
<dbReference type="AlphaFoldDB" id="A0A9E7GKP3"/>
<reference evidence="9" key="1">
    <citation type="submission" date="2022-05" db="EMBL/GenBank/DDBJ databases">
        <title>The Musa troglodytarum L. genome provides insights into the mechanism of non-climacteric behaviour and enrichment of carotenoids.</title>
        <authorList>
            <person name="Wang J."/>
        </authorList>
    </citation>
    <scope>NUCLEOTIDE SEQUENCE</scope>
    <source>
        <tissue evidence="9">Leaf</tissue>
    </source>
</reference>
<proteinExistence type="inferred from homology"/>
<evidence type="ECO:0000313" key="9">
    <source>
        <dbReference type="EMBL" id="URE13779.1"/>
    </source>
</evidence>
<keyword evidence="10" id="KW-1185">Reference proteome</keyword>
<keyword evidence="4" id="KW-0256">Endoplasmic reticulum</keyword>
<feature type="transmembrane region" description="Helical" evidence="7">
    <location>
        <begin position="22"/>
        <end position="44"/>
    </location>
</feature>
<keyword evidence="7" id="KW-0472">Membrane</keyword>
<name>A0A9E7GKP3_9LILI</name>
<evidence type="ECO:0000256" key="6">
    <source>
        <dbReference type="ARBA" id="ARBA00040775"/>
    </source>
</evidence>
<comment type="similarity">
    <text evidence="2">Belongs to the selenoprotein M/F family.</text>
</comment>
<keyword evidence="7" id="KW-1133">Transmembrane helix</keyword>
<organism evidence="9 10">
    <name type="scientific">Musa troglodytarum</name>
    <name type="common">fe'i banana</name>
    <dbReference type="NCBI Taxonomy" id="320322"/>
    <lineage>
        <taxon>Eukaryota</taxon>
        <taxon>Viridiplantae</taxon>
        <taxon>Streptophyta</taxon>
        <taxon>Embryophyta</taxon>
        <taxon>Tracheophyta</taxon>
        <taxon>Spermatophyta</taxon>
        <taxon>Magnoliopsida</taxon>
        <taxon>Liliopsida</taxon>
        <taxon>Zingiberales</taxon>
        <taxon>Musaceae</taxon>
        <taxon>Musa</taxon>
    </lineage>
</organism>
<feature type="domain" description="Selenoprotein F/M" evidence="8">
    <location>
        <begin position="103"/>
        <end position="176"/>
    </location>
</feature>
<keyword evidence="3" id="KW-0732">Signal</keyword>
<keyword evidence="5" id="KW-0712">Selenocysteine</keyword>
<comment type="subcellular location">
    <subcellularLocation>
        <location evidence="1">Endoplasmic reticulum lumen</location>
    </subcellularLocation>
</comment>
<dbReference type="OrthoDB" id="1910009at2759"/>
<dbReference type="EMBL" id="CP097508">
    <property type="protein sequence ID" value="URE13779.1"/>
    <property type="molecule type" value="Genomic_DNA"/>
</dbReference>
<dbReference type="Pfam" id="PF08806">
    <property type="entry name" value="Sep15_SelM"/>
    <property type="match status" value="1"/>
</dbReference>
<dbReference type="SUPFAM" id="SSF52833">
    <property type="entry name" value="Thioredoxin-like"/>
    <property type="match status" value="1"/>
</dbReference>
<dbReference type="InterPro" id="IPR014912">
    <property type="entry name" value="Sep15_SelM_dom"/>
</dbReference>
<evidence type="ECO:0000256" key="5">
    <source>
        <dbReference type="ARBA" id="ARBA00022933"/>
    </source>
</evidence>
<accession>A0A9E7GKP3</accession>
<gene>
    <name evidence="9" type="ORF">MUK42_10046</name>
</gene>
<dbReference type="GO" id="GO:0005788">
    <property type="term" value="C:endoplasmic reticulum lumen"/>
    <property type="evidence" value="ECO:0007669"/>
    <property type="project" value="UniProtKB-SubCell"/>
</dbReference>
<dbReference type="Proteomes" id="UP001055439">
    <property type="component" value="Chromosome 6"/>
</dbReference>
<evidence type="ECO:0000256" key="2">
    <source>
        <dbReference type="ARBA" id="ARBA00005742"/>
    </source>
</evidence>
<dbReference type="InterPro" id="IPR038219">
    <property type="entry name" value="Sep15/SelM_sf"/>
</dbReference>
<evidence type="ECO:0000259" key="8">
    <source>
        <dbReference type="Pfam" id="PF08806"/>
    </source>
</evidence>
<sequence length="182" mass="20390">ITGLVGLRKGALAFVYFTERQMIRSTLALCFLLAIWLAGAALGLGERLGAKECEDLGFTGLALCSDCNTLAEYVKDEELVSDCRKCCSEDSDDSISKVIFSSAILEVCMRKLVFYPEVVAFIEEEKDEFPYVKVQYAYASPPKLIMLDGEGNQKEIIRIDNWKREHIRQFLKEKVKPGVSAS</sequence>
<evidence type="ECO:0000256" key="4">
    <source>
        <dbReference type="ARBA" id="ARBA00022824"/>
    </source>
</evidence>
<keyword evidence="7" id="KW-0812">Transmembrane</keyword>
<dbReference type="Gene3D" id="3.40.30.50">
    <property type="entry name" value="Sep15/SelM thioredoxin-like domain, active-site redox motif"/>
    <property type="match status" value="1"/>
</dbReference>
<dbReference type="PANTHER" id="PTHR13077">
    <property type="entry name" value="SELENOPROTEIN F"/>
    <property type="match status" value="1"/>
</dbReference>
<evidence type="ECO:0000256" key="3">
    <source>
        <dbReference type="ARBA" id="ARBA00022729"/>
    </source>
</evidence>